<keyword evidence="2" id="KW-1185">Reference proteome</keyword>
<proteinExistence type="predicted"/>
<protein>
    <submittedName>
        <fullName evidence="1">Uncharacterized protein</fullName>
    </submittedName>
</protein>
<dbReference type="InterPro" id="IPR014710">
    <property type="entry name" value="RmlC-like_jellyroll"/>
</dbReference>
<reference evidence="1" key="1">
    <citation type="submission" date="2023-01" db="EMBL/GenBank/DDBJ databases">
        <authorList>
            <person name="Piombo E."/>
        </authorList>
    </citation>
    <scope>NUCLEOTIDE SEQUENCE</scope>
</reference>
<evidence type="ECO:0000313" key="1">
    <source>
        <dbReference type="EMBL" id="CAI6031374.1"/>
    </source>
</evidence>
<organism evidence="1 2">
    <name type="scientific">Clonostachys chloroleuca</name>
    <dbReference type="NCBI Taxonomy" id="1926264"/>
    <lineage>
        <taxon>Eukaryota</taxon>
        <taxon>Fungi</taxon>
        <taxon>Dikarya</taxon>
        <taxon>Ascomycota</taxon>
        <taxon>Pezizomycotina</taxon>
        <taxon>Sordariomycetes</taxon>
        <taxon>Hypocreomycetidae</taxon>
        <taxon>Hypocreales</taxon>
        <taxon>Bionectriaceae</taxon>
        <taxon>Clonostachys</taxon>
    </lineage>
</organism>
<dbReference type="Proteomes" id="UP001160390">
    <property type="component" value="Unassembled WGS sequence"/>
</dbReference>
<dbReference type="EMBL" id="CABFNP030000511">
    <property type="protein sequence ID" value="CAI6031374.1"/>
    <property type="molecule type" value="Genomic_DNA"/>
</dbReference>
<accession>A0AA35LQD1</accession>
<comment type="caution">
    <text evidence="1">The sequence shown here is derived from an EMBL/GenBank/DDBJ whole genome shotgun (WGS) entry which is preliminary data.</text>
</comment>
<name>A0AA35LQD1_9HYPO</name>
<dbReference type="AlphaFoldDB" id="A0AA35LQD1"/>
<evidence type="ECO:0000313" key="2">
    <source>
        <dbReference type="Proteomes" id="UP001160390"/>
    </source>
</evidence>
<dbReference type="Gene3D" id="2.60.120.10">
    <property type="entry name" value="Jelly Rolls"/>
    <property type="match status" value="1"/>
</dbReference>
<gene>
    <name evidence="1" type="ORF">CCHLO57077_00010912</name>
</gene>
<sequence>MAITTIESSDHRGASLFDRKLSFPNTDHTFVIFDGAVDVAVEDKESATAHSGDVVFIARDTSFSLTFKSRYVGFCSYADGDGIEALIQLGGEQYSKQALPDEALLVDQAKLAQGAKSLGVDII</sequence>